<evidence type="ECO:0000256" key="1">
    <source>
        <dbReference type="SAM" id="Phobius"/>
    </source>
</evidence>
<dbReference type="Proteomes" id="UP000092460">
    <property type="component" value="Unassembled WGS sequence"/>
</dbReference>
<proteinExistence type="predicted"/>
<reference evidence="2" key="2">
    <citation type="submission" date="2020-05" db="UniProtKB">
        <authorList>
            <consortium name="EnsemblMetazoa"/>
        </authorList>
    </citation>
    <scope>IDENTIFICATION</scope>
    <source>
        <strain evidence="2">IAEA</strain>
    </source>
</reference>
<feature type="transmembrane region" description="Helical" evidence="1">
    <location>
        <begin position="69"/>
        <end position="92"/>
    </location>
</feature>
<name>A0A1B0AQ14_9MUSC</name>
<dbReference type="VEuPathDB" id="VectorBase:GPPI004418"/>
<protein>
    <submittedName>
        <fullName evidence="2">Uncharacterized protein</fullName>
    </submittedName>
</protein>
<keyword evidence="1" id="KW-1133">Transmembrane helix</keyword>
<reference evidence="3" key="1">
    <citation type="submission" date="2015-01" db="EMBL/GenBank/DDBJ databases">
        <authorList>
            <person name="Aksoy S."/>
            <person name="Warren W."/>
            <person name="Wilson R.K."/>
        </authorList>
    </citation>
    <scope>NUCLEOTIDE SEQUENCE [LARGE SCALE GENOMIC DNA]</scope>
    <source>
        <strain evidence="3">IAEA</strain>
    </source>
</reference>
<evidence type="ECO:0000313" key="3">
    <source>
        <dbReference type="Proteomes" id="UP000092460"/>
    </source>
</evidence>
<accession>A0A1B0AQ14</accession>
<sequence length="264" mass="29458">MKEKENESEKLKGPHNSPIRQRLLKRLITGILSSSFIGSNITQTTIFLEKILHLNPFLRICWCGYRNRNLWLTVLFKFTLLLAFGFVVSGFAKLAVSGGFLDALTPWEGSPETDVDLKQKAFRLCFQAQAQLKVLLLESCVRVTPFVLFGRETPGSQAHDDDGYSANIHDLSLYKICGAQPNAAKLIDSHCWSSPTIRANILKLSHSTSAVAVGLVRKRKKATTIAVVVLLVDITKHRLLTTTKPDLDQISARVYRLVCVIPAR</sequence>
<dbReference type="EMBL" id="JXJN01001637">
    <property type="status" value="NOT_ANNOTATED_CDS"/>
    <property type="molecule type" value="Genomic_DNA"/>
</dbReference>
<evidence type="ECO:0000313" key="2">
    <source>
        <dbReference type="EnsemblMetazoa" id="GPPI004418-PA"/>
    </source>
</evidence>
<keyword evidence="1" id="KW-0812">Transmembrane</keyword>
<dbReference type="AlphaFoldDB" id="A0A1B0AQ14"/>
<keyword evidence="1" id="KW-0472">Membrane</keyword>
<organism evidence="2 3">
    <name type="scientific">Glossina palpalis gambiensis</name>
    <dbReference type="NCBI Taxonomy" id="67801"/>
    <lineage>
        <taxon>Eukaryota</taxon>
        <taxon>Metazoa</taxon>
        <taxon>Ecdysozoa</taxon>
        <taxon>Arthropoda</taxon>
        <taxon>Hexapoda</taxon>
        <taxon>Insecta</taxon>
        <taxon>Pterygota</taxon>
        <taxon>Neoptera</taxon>
        <taxon>Endopterygota</taxon>
        <taxon>Diptera</taxon>
        <taxon>Brachycera</taxon>
        <taxon>Muscomorpha</taxon>
        <taxon>Hippoboscoidea</taxon>
        <taxon>Glossinidae</taxon>
        <taxon>Glossina</taxon>
    </lineage>
</organism>
<keyword evidence="3" id="KW-1185">Reference proteome</keyword>
<dbReference type="EnsemblMetazoa" id="GPPI004418-RA">
    <property type="protein sequence ID" value="GPPI004418-PA"/>
    <property type="gene ID" value="GPPI004418"/>
</dbReference>